<dbReference type="Proteomes" id="UP001139365">
    <property type="component" value="Unassembled WGS sequence"/>
</dbReference>
<dbReference type="InterPro" id="IPR000462">
    <property type="entry name" value="CDP-OH_P_trans"/>
</dbReference>
<dbReference type="Pfam" id="PF01066">
    <property type="entry name" value="CDP-OH_P_transf"/>
    <property type="match status" value="1"/>
</dbReference>
<dbReference type="EMBL" id="JALEMU010000036">
    <property type="protein sequence ID" value="MCI5755078.1"/>
    <property type="molecule type" value="Genomic_DNA"/>
</dbReference>
<evidence type="ECO:0000313" key="16">
    <source>
        <dbReference type="Proteomes" id="UP001139365"/>
    </source>
</evidence>
<dbReference type="InterPro" id="IPR048254">
    <property type="entry name" value="CDP_ALCOHOL_P_TRANSF_CS"/>
</dbReference>
<protein>
    <submittedName>
        <fullName evidence="14">CDP-alcohol phosphatidyltransferase family protein</fullName>
    </submittedName>
</protein>
<keyword evidence="8 12" id="KW-0472">Membrane</keyword>
<evidence type="ECO:0000256" key="7">
    <source>
        <dbReference type="ARBA" id="ARBA00023098"/>
    </source>
</evidence>
<evidence type="ECO:0000256" key="9">
    <source>
        <dbReference type="ARBA" id="ARBA00023209"/>
    </source>
</evidence>
<evidence type="ECO:0000256" key="1">
    <source>
        <dbReference type="ARBA" id="ARBA00004141"/>
    </source>
</evidence>
<keyword evidence="9" id="KW-0594">Phospholipid biosynthesis</keyword>
<evidence type="ECO:0000256" key="2">
    <source>
        <dbReference type="ARBA" id="ARBA00010441"/>
    </source>
</evidence>
<keyword evidence="5 12" id="KW-0812">Transmembrane</keyword>
<comment type="similarity">
    <text evidence="2 11">Belongs to the CDP-alcohol phosphatidyltransferase class-I family.</text>
</comment>
<evidence type="ECO:0000256" key="3">
    <source>
        <dbReference type="ARBA" id="ARBA00022516"/>
    </source>
</evidence>
<evidence type="ECO:0000313" key="14">
    <source>
        <dbReference type="EMBL" id="MCI5755078.1"/>
    </source>
</evidence>
<keyword evidence="10" id="KW-1208">Phospholipid metabolism</keyword>
<keyword evidence="4 11" id="KW-0808">Transferase</keyword>
<dbReference type="STRING" id="1263015.BN580_00540"/>
<dbReference type="PROSITE" id="PS00379">
    <property type="entry name" value="CDP_ALCOHOL_P_TRANSF"/>
    <property type="match status" value="1"/>
</dbReference>
<keyword evidence="7" id="KW-0443">Lipid metabolism</keyword>
<keyword evidence="6 12" id="KW-1133">Transmembrane helix</keyword>
<sequence>MKRFLSLPNILTSARIVCAALMPFFALPSTGFYVVYTFGGLTDAVDGTVARKLKLESEFGAKLDSVADLLFYAVMLLKLLPHLIRLLPAWLWWSVGVVLAIRAAAYVSAFCRYKRFASLHTWLNKATGLALFPAPYAVCTHFAVPYYTFITVVAFLASSEEFIMHLTAKKYRPERKSLFDVRD</sequence>
<dbReference type="InterPro" id="IPR050324">
    <property type="entry name" value="CDP-alcohol_PTase-I"/>
</dbReference>
<evidence type="ECO:0000256" key="10">
    <source>
        <dbReference type="ARBA" id="ARBA00023264"/>
    </source>
</evidence>
<evidence type="ECO:0000256" key="8">
    <source>
        <dbReference type="ARBA" id="ARBA00023136"/>
    </source>
</evidence>
<dbReference type="AlphaFoldDB" id="R6UCS5"/>
<feature type="transmembrane region" description="Helical" evidence="12">
    <location>
        <begin position="122"/>
        <end position="143"/>
    </location>
</feature>
<dbReference type="PANTHER" id="PTHR14269">
    <property type="entry name" value="CDP-DIACYLGLYCEROL--GLYCEROL-3-PHOSPHATE 3-PHOSPHATIDYLTRANSFERASE-RELATED"/>
    <property type="match status" value="1"/>
</dbReference>
<dbReference type="InterPro" id="IPR043130">
    <property type="entry name" value="CDP-OH_PTrfase_TM_dom"/>
</dbReference>
<dbReference type="Gene3D" id="1.20.120.1760">
    <property type="match status" value="1"/>
</dbReference>
<evidence type="ECO:0000313" key="13">
    <source>
        <dbReference type="EMBL" id="CDC77931.1"/>
    </source>
</evidence>
<evidence type="ECO:0000256" key="6">
    <source>
        <dbReference type="ARBA" id="ARBA00022989"/>
    </source>
</evidence>
<comment type="caution">
    <text evidence="13">The sequence shown here is derived from an EMBL/GenBank/DDBJ whole genome shotgun (WGS) entry which is preliminary data.</text>
</comment>
<evidence type="ECO:0000313" key="15">
    <source>
        <dbReference type="Proteomes" id="UP000017938"/>
    </source>
</evidence>
<reference evidence="14 16" key="2">
    <citation type="submission" date="2022-03" db="EMBL/GenBank/DDBJ databases">
        <title>Metagenome-assembled genomes from swine fecal metagenomes.</title>
        <authorList>
            <person name="Holman D.B."/>
            <person name="Kommadath A."/>
        </authorList>
    </citation>
    <scope>NUCLEOTIDE SEQUENCE [LARGE SCALE GENOMIC DNA]</scope>
    <source>
        <strain evidence="14">SUG147</strain>
    </source>
</reference>
<evidence type="ECO:0000256" key="12">
    <source>
        <dbReference type="SAM" id="Phobius"/>
    </source>
</evidence>
<dbReference type="GO" id="GO:0008654">
    <property type="term" value="P:phospholipid biosynthetic process"/>
    <property type="evidence" value="ECO:0007669"/>
    <property type="project" value="UniProtKB-KW"/>
</dbReference>
<dbReference type="EMBL" id="CBFW010000452">
    <property type="protein sequence ID" value="CDC77931.1"/>
    <property type="molecule type" value="Genomic_DNA"/>
</dbReference>
<proteinExistence type="inferred from homology"/>
<evidence type="ECO:0000256" key="4">
    <source>
        <dbReference type="ARBA" id="ARBA00022679"/>
    </source>
</evidence>
<name>R6UCS5_9BACT</name>
<evidence type="ECO:0000256" key="5">
    <source>
        <dbReference type="ARBA" id="ARBA00022692"/>
    </source>
</evidence>
<dbReference type="GO" id="GO:0016020">
    <property type="term" value="C:membrane"/>
    <property type="evidence" value="ECO:0007669"/>
    <property type="project" value="UniProtKB-SubCell"/>
</dbReference>
<dbReference type="GO" id="GO:0016780">
    <property type="term" value="F:phosphotransferase activity, for other substituted phosphate groups"/>
    <property type="evidence" value="ECO:0007669"/>
    <property type="project" value="InterPro"/>
</dbReference>
<comment type="subcellular location">
    <subcellularLocation>
        <location evidence="1">Membrane</location>
        <topology evidence="1">Multi-pass membrane protein</topology>
    </subcellularLocation>
</comment>
<feature type="transmembrane region" description="Helical" evidence="12">
    <location>
        <begin position="90"/>
        <end position="110"/>
    </location>
</feature>
<organism evidence="13 15">
    <name type="scientific">Candidatus Colimorpha enterica</name>
    <dbReference type="NCBI Taxonomy" id="3083063"/>
    <lineage>
        <taxon>Bacteria</taxon>
        <taxon>Pseudomonadati</taxon>
        <taxon>Bacteroidota</taxon>
        <taxon>Bacteroidia</taxon>
        <taxon>Bacteroidales</taxon>
        <taxon>Candidatus Colimorpha</taxon>
    </lineage>
</organism>
<gene>
    <name evidence="13" type="ORF">BN580_00540</name>
    <name evidence="14" type="ORF">MR241_02145</name>
</gene>
<accession>R6UCS5</accession>
<dbReference type="Proteomes" id="UP000017938">
    <property type="component" value="Unassembled WGS sequence"/>
</dbReference>
<evidence type="ECO:0000256" key="11">
    <source>
        <dbReference type="RuleBase" id="RU003750"/>
    </source>
</evidence>
<feature type="transmembrane region" description="Helical" evidence="12">
    <location>
        <begin position="7"/>
        <end position="27"/>
    </location>
</feature>
<keyword evidence="3" id="KW-0444">Lipid biosynthesis</keyword>
<reference evidence="13" key="1">
    <citation type="submission" date="2012-11" db="EMBL/GenBank/DDBJ databases">
        <title>Dependencies among metagenomic species, viruses, plasmids and units of genetic variation.</title>
        <authorList>
            <person name="Nielsen H.B."/>
            <person name="Almeida M."/>
            <person name="Juncker A.S."/>
            <person name="Rasmussen S."/>
            <person name="Li J."/>
            <person name="Sunagawa S."/>
            <person name="Plichta D."/>
            <person name="Gautier L."/>
            <person name="Le Chatelier E."/>
            <person name="Peletier E."/>
            <person name="Bonde I."/>
            <person name="Nielsen T."/>
            <person name="Manichanh C."/>
            <person name="Arumugam M."/>
            <person name="Batto J."/>
            <person name="Santos M.B.Q.D."/>
            <person name="Blom N."/>
            <person name="Borruel N."/>
            <person name="Burgdorf K.S."/>
            <person name="Boumezbeur F."/>
            <person name="Casellas F."/>
            <person name="Dore J."/>
            <person name="Guarner F."/>
            <person name="Hansen T."/>
            <person name="Hildebrand F."/>
            <person name="Kaas R.S."/>
            <person name="Kennedy S."/>
            <person name="Kristiansen K."/>
            <person name="Kultima J.R."/>
            <person name="Leonard P."/>
            <person name="Levenez F."/>
            <person name="Lund O."/>
            <person name="Moumen B."/>
            <person name="Le Paslier D."/>
            <person name="Pons N."/>
            <person name="Pedersen O."/>
            <person name="Prifti E."/>
            <person name="Qin J."/>
            <person name="Raes J."/>
            <person name="Tap J."/>
            <person name="Tims S."/>
            <person name="Ussery D.W."/>
            <person name="Yamada T."/>
            <person name="MetaHit consortium"/>
            <person name="Renault P."/>
            <person name="Sicheritz-Ponten T."/>
            <person name="Bork P."/>
            <person name="Wang J."/>
            <person name="Brunak S."/>
            <person name="Ehrlich S.D."/>
        </authorList>
    </citation>
    <scope>NUCLEOTIDE SEQUENCE [LARGE SCALE GENOMIC DNA]</scope>
</reference>